<comment type="caution">
    <text evidence="1">The sequence shown here is derived from an EMBL/GenBank/DDBJ whole genome shotgun (WGS) entry which is preliminary data.</text>
</comment>
<gene>
    <name evidence="1" type="ORF">FCN18_34330</name>
</gene>
<accession>A0ABY2RVE8</accession>
<evidence type="ECO:0000313" key="2">
    <source>
        <dbReference type="Proteomes" id="UP000309992"/>
    </source>
</evidence>
<sequence length="85" mass="9308">MSHRQPARGAVDCTTFRGRDCAEVFAGAARWLSDPVQAGIQVWGVDLDQPRRVDRDSDAADADVYLELFYQRSDDEAAGAQGHIG</sequence>
<reference evidence="1 2" key="1">
    <citation type="journal article" date="2015" name="Antonie Van Leeuwenhoek">
        <title>Prauserella endophytica sp. nov., an endophytic actinobacterium isolated from Tamarix taklamakanensis.</title>
        <authorList>
            <person name="Liu J.M."/>
            <person name="Habden X."/>
            <person name="Guo L."/>
            <person name="Tuo L."/>
            <person name="Jiang Z.K."/>
            <person name="Liu S.W."/>
            <person name="Liu X.F."/>
            <person name="Chen L."/>
            <person name="Li R.F."/>
            <person name="Zhang Y.Q."/>
            <person name="Sun C.H."/>
        </authorList>
    </citation>
    <scope>NUCLEOTIDE SEQUENCE [LARGE SCALE GENOMIC DNA]</scope>
    <source>
        <strain evidence="1 2">CGMCC 4.7182</strain>
    </source>
</reference>
<dbReference type="RefSeq" id="WP_137097118.1">
    <property type="nucleotide sequence ID" value="NZ_SWMS01000033.1"/>
</dbReference>
<protein>
    <submittedName>
        <fullName evidence="1">Uncharacterized protein</fullName>
    </submittedName>
</protein>
<name>A0ABY2RVE8_9PSEU</name>
<dbReference type="Proteomes" id="UP000309992">
    <property type="component" value="Unassembled WGS sequence"/>
</dbReference>
<organism evidence="1 2">
    <name type="scientific">Prauserella endophytica</name>
    <dbReference type="NCBI Taxonomy" id="1592324"/>
    <lineage>
        <taxon>Bacteria</taxon>
        <taxon>Bacillati</taxon>
        <taxon>Actinomycetota</taxon>
        <taxon>Actinomycetes</taxon>
        <taxon>Pseudonocardiales</taxon>
        <taxon>Pseudonocardiaceae</taxon>
        <taxon>Prauserella</taxon>
        <taxon>Prauserella coralliicola group</taxon>
    </lineage>
</organism>
<proteinExistence type="predicted"/>
<dbReference type="EMBL" id="SWMS01000033">
    <property type="protein sequence ID" value="TKG60913.1"/>
    <property type="molecule type" value="Genomic_DNA"/>
</dbReference>
<keyword evidence="2" id="KW-1185">Reference proteome</keyword>
<evidence type="ECO:0000313" key="1">
    <source>
        <dbReference type="EMBL" id="TKG60913.1"/>
    </source>
</evidence>